<evidence type="ECO:0000313" key="3">
    <source>
        <dbReference type="Proteomes" id="UP000606193"/>
    </source>
</evidence>
<sequence>MSKKQTYYLIDFENVNEAGLLNSKNLTDNDHIYIFSTKNAPKISIKTLAAFNDIDFHSHIIPAGNQSLDMHLIAYLGYLIGQNKDSKCKYVIISKDTDYDNCISFLKQLTDSEISRKSSMCLGTQDDTSKKKIPPIQSNSKSELNTKIQRAISKAGYDNNVSNTVASIVSKYYANEHFSNDVHNELRNIYGNYADLYKIVKPILKSGVESTSKSILGNTQRNSVIQKVLSKADCDNDTISYVSSLVCKNHSSANAKQTIHTALVAKYGKGKGLNLYNHVKKYI</sequence>
<dbReference type="Pfam" id="PF18475">
    <property type="entry name" value="PIN7"/>
    <property type="match status" value="1"/>
</dbReference>
<organism evidence="2 3">
    <name type="scientific">Jutongia huaianensis</name>
    <dbReference type="NCBI Taxonomy" id="2763668"/>
    <lineage>
        <taxon>Bacteria</taxon>
        <taxon>Bacillati</taxon>
        <taxon>Bacillota</taxon>
        <taxon>Clostridia</taxon>
        <taxon>Lachnospirales</taxon>
        <taxon>Lachnospiraceae</taxon>
        <taxon>Jutongia</taxon>
    </lineage>
</organism>
<dbReference type="RefSeq" id="WP_249297045.1">
    <property type="nucleotide sequence ID" value="NZ_JACRSX010000001.1"/>
</dbReference>
<dbReference type="EMBL" id="JACRSX010000001">
    <property type="protein sequence ID" value="MBC8561364.1"/>
    <property type="molecule type" value="Genomic_DNA"/>
</dbReference>
<keyword evidence="3" id="KW-1185">Reference proteome</keyword>
<gene>
    <name evidence="2" type="ORF">H8704_01745</name>
</gene>
<comment type="caution">
    <text evidence="2">The sequence shown here is derived from an EMBL/GenBank/DDBJ whole genome shotgun (WGS) entry which is preliminary data.</text>
</comment>
<protein>
    <recommendedName>
        <fullName evidence="1">PIN-like domain-containing protein</fullName>
    </recommendedName>
</protein>
<name>A0ABR7MYA7_9FIRM</name>
<dbReference type="Proteomes" id="UP000606193">
    <property type="component" value="Unassembled WGS sequence"/>
</dbReference>
<proteinExistence type="predicted"/>
<evidence type="ECO:0000259" key="1">
    <source>
        <dbReference type="Pfam" id="PF18475"/>
    </source>
</evidence>
<evidence type="ECO:0000313" key="2">
    <source>
        <dbReference type="EMBL" id="MBC8561364.1"/>
    </source>
</evidence>
<accession>A0ABR7MYA7</accession>
<reference evidence="2 3" key="1">
    <citation type="submission" date="2020-08" db="EMBL/GenBank/DDBJ databases">
        <title>Genome public.</title>
        <authorList>
            <person name="Liu C."/>
            <person name="Sun Q."/>
        </authorList>
    </citation>
    <scope>NUCLEOTIDE SEQUENCE [LARGE SCALE GENOMIC DNA]</scope>
    <source>
        <strain evidence="2 3">NSJ-37</strain>
    </source>
</reference>
<dbReference type="InterPro" id="IPR041494">
    <property type="entry name" value="PIN7"/>
</dbReference>
<feature type="domain" description="PIN-like" evidence="1">
    <location>
        <begin position="9"/>
        <end position="108"/>
    </location>
</feature>